<reference evidence="2" key="1">
    <citation type="submission" date="2016-03" db="EMBL/GenBank/DDBJ databases">
        <title>Updated assembly of Pseudogymnoascus destructans, the fungus causing white-nose syndrome of bats.</title>
        <authorList>
            <person name="Palmer J.M."/>
            <person name="Drees K.P."/>
            <person name="Foster J.T."/>
            <person name="Lindner D.L."/>
        </authorList>
    </citation>
    <scope>NUCLEOTIDE SEQUENCE [LARGE SCALE GENOMIC DNA]</scope>
    <source>
        <strain evidence="2">20631-21</strain>
    </source>
</reference>
<dbReference type="OrthoDB" id="10264306at2759"/>
<organism evidence="2">
    <name type="scientific">Pseudogymnoascus destructans</name>
    <dbReference type="NCBI Taxonomy" id="655981"/>
    <lineage>
        <taxon>Eukaryota</taxon>
        <taxon>Fungi</taxon>
        <taxon>Dikarya</taxon>
        <taxon>Ascomycota</taxon>
        <taxon>Pezizomycotina</taxon>
        <taxon>Leotiomycetes</taxon>
        <taxon>Thelebolales</taxon>
        <taxon>Thelebolaceae</taxon>
        <taxon>Pseudogymnoascus</taxon>
    </lineage>
</organism>
<dbReference type="Gene3D" id="3.90.1150.10">
    <property type="entry name" value="Aspartate Aminotransferase, domain 1"/>
    <property type="match status" value="1"/>
</dbReference>
<dbReference type="VEuPathDB" id="FungiDB:GMDG_04625"/>
<dbReference type="InterPro" id="IPR000192">
    <property type="entry name" value="Aminotrans_V_dom"/>
</dbReference>
<accession>A0A176ZXI8</accession>
<dbReference type="SUPFAM" id="SSF53383">
    <property type="entry name" value="PLP-dependent transferases"/>
    <property type="match status" value="1"/>
</dbReference>
<dbReference type="InterPro" id="IPR015421">
    <property type="entry name" value="PyrdxlP-dep_Trfase_major"/>
</dbReference>
<proteinExistence type="predicted"/>
<dbReference type="eggNOG" id="KOG2142">
    <property type="taxonomic scope" value="Eukaryota"/>
</dbReference>
<dbReference type="Pfam" id="PF00266">
    <property type="entry name" value="Aminotran_5"/>
    <property type="match status" value="1"/>
</dbReference>
<dbReference type="RefSeq" id="XP_024320009.1">
    <property type="nucleotide sequence ID" value="XM_024472509.1"/>
</dbReference>
<evidence type="ECO:0000313" key="2">
    <source>
        <dbReference type="EMBL" id="OAF54705.1"/>
    </source>
</evidence>
<feature type="domain" description="Aminotransferase class V" evidence="1">
    <location>
        <begin position="52"/>
        <end position="475"/>
    </location>
</feature>
<sequence>MGSCMSGITGRARAHKQDEKNFLEAYPKYKTTSHIDEVRRSEYPILDLQGHIYLDYTGAGLYSNRQLRHHQNLLGTNIFGNPHSLNPTSSAMTELDEYARACVLQYFKASPEEYCVIFTANASGALKLVGEAFPFDSRSEYILLMDNHNSVQGIREFARTKGAITTYIPLTSDLRVSDDALRDALRPKFDGPVGPRLFAYPAQSNFSGVQHPLEWIATAQAQGCLVCLDAAAYVPTKRLDLSVWHPDFVPVSFYKMFGYPTGAGCLIARKDSLMKLKRPAFAGGTVWGSSVLGDGHVLLDHHEGFEDGTINFLNLPAIHIGLRQLKDVGRDAVHLRVMCLTDWLLKEMLALRHQFGLPLIRFYGPTDVYMRGGTIAFNYIDANGDVVDERIVEQRGNKINLSLRSGCFCNPGASEAAFNLEKDMLLKAFESAWQHEAAHGKRKKWDDFLADIGVPTAGALRISLGLMSNFKDVHRFLEFSRTFLDTVPTGSNLAMRLHC</sequence>
<dbReference type="PANTHER" id="PTHR14237:SF19">
    <property type="entry name" value="MITOCHONDRIAL AMIDOXIME REDUCING COMPONENT 1"/>
    <property type="match status" value="1"/>
</dbReference>
<dbReference type="Proteomes" id="UP000077154">
    <property type="component" value="Unassembled WGS sequence"/>
</dbReference>
<dbReference type="InterPro" id="IPR015424">
    <property type="entry name" value="PyrdxlP-dep_Trfase"/>
</dbReference>
<dbReference type="GeneID" id="36292007"/>
<gene>
    <name evidence="2" type="ORF">VC83_08969</name>
</gene>
<dbReference type="AlphaFoldDB" id="A0A176ZXI8"/>
<evidence type="ECO:0000259" key="1">
    <source>
        <dbReference type="Pfam" id="PF00266"/>
    </source>
</evidence>
<protein>
    <recommendedName>
        <fullName evidence="1">Aminotransferase class V domain-containing protein</fullName>
    </recommendedName>
</protein>
<name>A0A176ZXI8_9PEZI</name>
<dbReference type="InterPro" id="IPR015422">
    <property type="entry name" value="PyrdxlP-dep_Trfase_small"/>
</dbReference>
<dbReference type="EMBL" id="KV441416">
    <property type="protein sequence ID" value="OAF54705.1"/>
    <property type="molecule type" value="Genomic_DNA"/>
</dbReference>
<dbReference type="PANTHER" id="PTHR14237">
    <property type="entry name" value="MOLYBDOPTERIN COFACTOR SULFURASE MOSC"/>
    <property type="match status" value="1"/>
</dbReference>
<dbReference type="Gene3D" id="3.40.640.10">
    <property type="entry name" value="Type I PLP-dependent aspartate aminotransferase-like (Major domain)"/>
    <property type="match status" value="1"/>
</dbReference>